<sequence>MTSLYVHVPFCVKKCSYCAFYSVPYTAPIIADSKIFGSVDGADHMLLSDPASDLVFVYLRGLERELELRAKEASQGVSSLFIGGGTPTVLNASQLDRLLNLIYRYYFKALSRTDSTELSDPIRDPRIHTSRTGQVLEKTIECNPGTLDREKLMLCRTYGINRISLGAQSFDDRLLKSIDRIHTVEDIHRSVTLIRQSGIDNLNLDLIFGLPGQRMGDWQDTLRQAIALSPEHLSLYALTLEEDTPLHKEYAYSQAGSPDCKETLDGLNSRNRLDRLPDDDLQADMYEWAVSYLQSCGYGRYEVSNFARPGFECKHNRSYWRGQDYIGLGPGAVSCLNNVRTRNPEDIAGYTRILESGQRPLDPSATEVLTREQQISEFMMLGLRTADGIDTAEFSAKFQTEIQDIYGQILQNYIDRDIFRLAEGRLKINPACFFVLNAVLVDFIL</sequence>
<dbReference type="InterPro" id="IPR034505">
    <property type="entry name" value="Coproporphyrinogen-III_oxidase"/>
</dbReference>
<dbReference type="SUPFAM" id="SSF102114">
    <property type="entry name" value="Radical SAM enzymes"/>
    <property type="match status" value="1"/>
</dbReference>
<comment type="function">
    <text evidence="3">Probably acts as a heme chaperone, transferring heme to an unknown acceptor. Binds one molecule of heme per monomer, possibly covalently. Binds 1 [4Fe-4S] cluster. The cluster is coordinated with 3 cysteines and an exchangeable S-adenosyl-L-methionine.</text>
</comment>
<keyword evidence="3" id="KW-0143">Chaperone</keyword>
<dbReference type="SFLD" id="SFLDS00029">
    <property type="entry name" value="Radical_SAM"/>
    <property type="match status" value="1"/>
</dbReference>
<evidence type="ECO:0000256" key="2">
    <source>
        <dbReference type="ARBA" id="ARBA00017228"/>
    </source>
</evidence>
<evidence type="ECO:0000256" key="3">
    <source>
        <dbReference type="RuleBase" id="RU364116"/>
    </source>
</evidence>
<keyword evidence="3" id="KW-0408">Iron</keyword>
<gene>
    <name evidence="5" type="primary">hemW</name>
    <name evidence="5" type="ORF">GQ588_03235</name>
</gene>
<dbReference type="NCBIfam" id="TIGR00539">
    <property type="entry name" value="hemN_rel"/>
    <property type="match status" value="1"/>
</dbReference>
<reference evidence="5 6" key="1">
    <citation type="submission" date="2019-12" db="EMBL/GenBank/DDBJ databases">
        <title>Sequence classification of anaerobic respiratory reductive dehalogenases: First we see many, then we see few.</title>
        <authorList>
            <person name="Molenda O."/>
            <person name="Puentes Jacome L.A."/>
            <person name="Cao X."/>
            <person name="Nesbo C.L."/>
            <person name="Tang S."/>
            <person name="Morson N."/>
            <person name="Patron J."/>
            <person name="Lomheim L."/>
            <person name="Wishart D.S."/>
            <person name="Edwards E.A."/>
        </authorList>
    </citation>
    <scope>NUCLEOTIDE SEQUENCE [LARGE SCALE GENOMIC DNA]</scope>
    <source>
        <strain evidence="5 6">12DCA</strain>
    </source>
</reference>
<proteinExistence type="inferred from homology"/>
<dbReference type="EMBL" id="CP046996">
    <property type="protein sequence ID" value="QGZ99733.1"/>
    <property type="molecule type" value="Genomic_DNA"/>
</dbReference>
<keyword evidence="3" id="KW-0349">Heme</keyword>
<dbReference type="RefSeq" id="WP_019226582.1">
    <property type="nucleotide sequence ID" value="NZ_CP046996.1"/>
</dbReference>
<feature type="domain" description="Radical SAM core" evidence="4">
    <location>
        <begin position="1"/>
        <end position="300"/>
    </location>
</feature>
<protein>
    <recommendedName>
        <fullName evidence="2 3">Heme chaperone HemW</fullName>
    </recommendedName>
</protein>
<dbReference type="AlphaFoldDB" id="A0A857DEP5"/>
<comment type="subcellular location">
    <subcellularLocation>
        <location evidence="3">Cytoplasm</location>
    </subcellularLocation>
</comment>
<keyword evidence="3" id="KW-0949">S-adenosyl-L-methionine</keyword>
<dbReference type="SMART" id="SM00729">
    <property type="entry name" value="Elp3"/>
    <property type="match status" value="1"/>
</dbReference>
<dbReference type="GO" id="GO:0046872">
    <property type="term" value="F:metal ion binding"/>
    <property type="evidence" value="ECO:0007669"/>
    <property type="project" value="UniProtKB-UniRule"/>
</dbReference>
<dbReference type="Gene3D" id="3.30.750.200">
    <property type="match status" value="1"/>
</dbReference>
<name>A0A857DEP5_9FIRM</name>
<evidence type="ECO:0000259" key="4">
    <source>
        <dbReference type="PROSITE" id="PS51918"/>
    </source>
</evidence>
<dbReference type="Proteomes" id="UP000430508">
    <property type="component" value="Chromosome"/>
</dbReference>
<dbReference type="PANTHER" id="PTHR13932:SF5">
    <property type="entry name" value="RADICAL S-ADENOSYL METHIONINE DOMAIN-CONTAINING PROTEIN 1, MITOCHONDRIAL"/>
    <property type="match status" value="1"/>
</dbReference>
<evidence type="ECO:0000313" key="6">
    <source>
        <dbReference type="Proteomes" id="UP000430508"/>
    </source>
</evidence>
<dbReference type="GO" id="GO:0005737">
    <property type="term" value="C:cytoplasm"/>
    <property type="evidence" value="ECO:0007669"/>
    <property type="project" value="UniProtKB-SubCell"/>
</dbReference>
<dbReference type="SFLD" id="SFLDG01065">
    <property type="entry name" value="anaerobic_coproporphyrinogen-I"/>
    <property type="match status" value="1"/>
</dbReference>
<dbReference type="GO" id="GO:0051539">
    <property type="term" value="F:4 iron, 4 sulfur cluster binding"/>
    <property type="evidence" value="ECO:0007669"/>
    <property type="project" value="UniProtKB-UniRule"/>
</dbReference>
<keyword evidence="3" id="KW-0479">Metal-binding</keyword>
<dbReference type="GO" id="GO:0006779">
    <property type="term" value="P:porphyrin-containing compound biosynthetic process"/>
    <property type="evidence" value="ECO:0007669"/>
    <property type="project" value="InterPro"/>
</dbReference>
<dbReference type="InterPro" id="IPR058240">
    <property type="entry name" value="rSAM_sf"/>
</dbReference>
<dbReference type="PROSITE" id="PS51918">
    <property type="entry name" value="RADICAL_SAM"/>
    <property type="match status" value="1"/>
</dbReference>
<dbReference type="InterPro" id="IPR007197">
    <property type="entry name" value="rSAM"/>
</dbReference>
<organism evidence="5 6">
    <name type="scientific">Dehalobacter restrictus</name>
    <dbReference type="NCBI Taxonomy" id="55583"/>
    <lineage>
        <taxon>Bacteria</taxon>
        <taxon>Bacillati</taxon>
        <taxon>Bacillota</taxon>
        <taxon>Clostridia</taxon>
        <taxon>Eubacteriales</taxon>
        <taxon>Desulfitobacteriaceae</taxon>
        <taxon>Dehalobacter</taxon>
    </lineage>
</organism>
<dbReference type="Pfam" id="PF04055">
    <property type="entry name" value="Radical_SAM"/>
    <property type="match status" value="1"/>
</dbReference>
<keyword evidence="3" id="KW-0411">Iron-sulfur</keyword>
<dbReference type="Pfam" id="PF06969">
    <property type="entry name" value="HemN_C"/>
    <property type="match status" value="1"/>
</dbReference>
<keyword evidence="3" id="KW-0963">Cytoplasm</keyword>
<evidence type="ECO:0000256" key="1">
    <source>
        <dbReference type="ARBA" id="ARBA00006100"/>
    </source>
</evidence>
<dbReference type="InterPro" id="IPR006638">
    <property type="entry name" value="Elp3/MiaA/NifB-like_rSAM"/>
</dbReference>
<comment type="similarity">
    <text evidence="1">Belongs to the anaerobic coproporphyrinogen-III oxidase family. HemW subfamily.</text>
</comment>
<dbReference type="InterPro" id="IPR010723">
    <property type="entry name" value="HemN_C"/>
</dbReference>
<evidence type="ECO:0000313" key="5">
    <source>
        <dbReference type="EMBL" id="QGZ99733.1"/>
    </source>
</evidence>
<accession>A0A857DEP5</accession>
<keyword evidence="3" id="KW-0004">4Fe-4S</keyword>
<dbReference type="GO" id="GO:0004109">
    <property type="term" value="F:coproporphyrinogen oxidase activity"/>
    <property type="evidence" value="ECO:0007669"/>
    <property type="project" value="InterPro"/>
</dbReference>
<dbReference type="InterPro" id="IPR004559">
    <property type="entry name" value="HemW-like"/>
</dbReference>
<dbReference type="PANTHER" id="PTHR13932">
    <property type="entry name" value="COPROPORPHYRINIGEN III OXIDASE"/>
    <property type="match status" value="1"/>
</dbReference>